<dbReference type="AlphaFoldDB" id="A0A4R3Z132"/>
<dbReference type="GeneID" id="98915421"/>
<name>A0A4R3Z132_9FIRM</name>
<proteinExistence type="predicted"/>
<accession>A0A4R3Z132</accession>
<sequence>MNRKMIGSHKHGWLVDNEKREFVYFDLLSLFEKMQGKPSKHVISYADIDYIRIDYSLVDPVKGMGSTTLILEVHKNNGEIESVPIFTFAVERKDYNEFIQVLKDSQLRIVDPQKCLDLILESQELIGTIISQLIKKAREVTP</sequence>
<evidence type="ECO:0000313" key="2">
    <source>
        <dbReference type="Proteomes" id="UP000295515"/>
    </source>
</evidence>
<keyword evidence="2" id="KW-1185">Reference proteome</keyword>
<comment type="caution">
    <text evidence="1">The sequence shown here is derived from an EMBL/GenBank/DDBJ whole genome shotgun (WGS) entry which is preliminary data.</text>
</comment>
<evidence type="ECO:0000313" key="1">
    <source>
        <dbReference type="EMBL" id="TCV99344.1"/>
    </source>
</evidence>
<dbReference type="EMBL" id="SMCQ01000010">
    <property type="protein sequence ID" value="TCV99344.1"/>
    <property type="molecule type" value="Genomic_DNA"/>
</dbReference>
<protein>
    <submittedName>
        <fullName evidence="1">Uncharacterized protein</fullName>
    </submittedName>
</protein>
<gene>
    <name evidence="1" type="ORF">EDD60_11035</name>
</gene>
<dbReference type="Proteomes" id="UP000295515">
    <property type="component" value="Unassembled WGS sequence"/>
</dbReference>
<dbReference type="RefSeq" id="WP_066445338.1">
    <property type="nucleotide sequence ID" value="NZ_JANKBF010000011.1"/>
</dbReference>
<reference evidence="1 2" key="1">
    <citation type="submission" date="2019-03" db="EMBL/GenBank/DDBJ databases">
        <title>Genomic Encyclopedia of Type Strains, Phase IV (KMG-IV): sequencing the most valuable type-strain genomes for metagenomic binning, comparative biology and taxonomic classification.</title>
        <authorList>
            <person name="Goeker M."/>
        </authorList>
    </citation>
    <scope>NUCLEOTIDE SEQUENCE [LARGE SCALE GENOMIC DNA]</scope>
    <source>
        <strain evidence="1 2">DSM 29487</strain>
    </source>
</reference>
<organism evidence="1 2">
    <name type="scientific">Longibaculum muris</name>
    <dbReference type="NCBI Taxonomy" id="1796628"/>
    <lineage>
        <taxon>Bacteria</taxon>
        <taxon>Bacillati</taxon>
        <taxon>Bacillota</taxon>
        <taxon>Erysipelotrichia</taxon>
        <taxon>Erysipelotrichales</taxon>
        <taxon>Coprobacillaceae</taxon>
        <taxon>Longibaculum</taxon>
    </lineage>
</organism>